<dbReference type="HAMAP" id="MF_00328">
    <property type="entry name" value="Guanylate_kinase"/>
    <property type="match status" value="1"/>
</dbReference>
<dbReference type="PANTHER" id="PTHR23117">
    <property type="entry name" value="GUANYLATE KINASE-RELATED"/>
    <property type="match status" value="1"/>
</dbReference>
<dbReference type="PROSITE" id="PS50052">
    <property type="entry name" value="GUANYLATE_KINASE_2"/>
    <property type="match status" value="1"/>
</dbReference>
<dbReference type="SMART" id="SM00072">
    <property type="entry name" value="GuKc"/>
    <property type="match status" value="1"/>
</dbReference>
<evidence type="ECO:0000313" key="11">
    <source>
        <dbReference type="EMBL" id="XBY46646.1"/>
    </source>
</evidence>
<dbReference type="SUPFAM" id="SSF52540">
    <property type="entry name" value="P-loop containing nucleoside triphosphate hydrolases"/>
    <property type="match status" value="1"/>
</dbReference>
<dbReference type="PANTHER" id="PTHR23117:SF13">
    <property type="entry name" value="GUANYLATE KINASE"/>
    <property type="match status" value="1"/>
</dbReference>
<protein>
    <recommendedName>
        <fullName evidence="3 9">Guanylate kinase</fullName>
        <ecNumber evidence="2 9">2.7.4.8</ecNumber>
    </recommendedName>
    <alternativeName>
        <fullName evidence="8 9">GMP kinase</fullName>
    </alternativeName>
</protein>
<comment type="similarity">
    <text evidence="1 9">Belongs to the guanylate kinase family.</text>
</comment>
<dbReference type="GO" id="GO:0004385">
    <property type="term" value="F:GMP kinase activity"/>
    <property type="evidence" value="ECO:0007669"/>
    <property type="project" value="UniProtKB-UniRule"/>
</dbReference>
<evidence type="ECO:0000256" key="5">
    <source>
        <dbReference type="ARBA" id="ARBA00022741"/>
    </source>
</evidence>
<dbReference type="GO" id="GO:0005524">
    <property type="term" value="F:ATP binding"/>
    <property type="evidence" value="ECO:0007669"/>
    <property type="project" value="UniProtKB-UniRule"/>
</dbReference>
<evidence type="ECO:0000259" key="10">
    <source>
        <dbReference type="PROSITE" id="PS50052"/>
    </source>
</evidence>
<reference evidence="11" key="1">
    <citation type="submission" date="2024-06" db="EMBL/GenBank/DDBJ databases">
        <title>Methylostella associata gen. nov., sp. nov., a novel Ancalomicrobiaceae-affiliated facultatively methylotrophic bacteria that feed on methanotrophs of the genus Methylococcus.</title>
        <authorList>
            <person name="Saltykova V."/>
            <person name="Danilova O.V."/>
            <person name="Oshkin I.Y."/>
            <person name="Belova S.E."/>
            <person name="Pimenov N.V."/>
            <person name="Dedysh S.N."/>
        </authorList>
    </citation>
    <scope>NUCLEOTIDE SEQUENCE</scope>
    <source>
        <strain evidence="11">S20</strain>
    </source>
</reference>
<dbReference type="KEGG" id="mflg:ABS361_10770"/>
<keyword evidence="7 9" id="KW-0067">ATP-binding</keyword>
<dbReference type="Gene3D" id="3.40.50.300">
    <property type="entry name" value="P-loop containing nucleotide triphosphate hydrolases"/>
    <property type="match status" value="1"/>
</dbReference>
<keyword evidence="5 9" id="KW-0547">Nucleotide-binding</keyword>
<evidence type="ECO:0000256" key="4">
    <source>
        <dbReference type="ARBA" id="ARBA00022679"/>
    </source>
</evidence>
<comment type="function">
    <text evidence="9">Essential for recycling GMP and indirectly, cGMP.</text>
</comment>
<keyword evidence="4 9" id="KW-0808">Transferase</keyword>
<evidence type="ECO:0000256" key="1">
    <source>
        <dbReference type="ARBA" id="ARBA00005790"/>
    </source>
</evidence>
<dbReference type="InterPro" id="IPR027417">
    <property type="entry name" value="P-loop_NTPase"/>
</dbReference>
<dbReference type="NCBIfam" id="TIGR03263">
    <property type="entry name" value="guanyl_kin"/>
    <property type="match status" value="1"/>
</dbReference>
<proteinExistence type="inferred from homology"/>
<name>A0AAU7XES3_9HYPH</name>
<sequence length="228" mass="25671">MSSADLPQAHQSSRNPRVEIARRGVMLVLSSPSGAGKGTLSRLVLDTETDIKLSISVTTRPRRPSEVHGVHYHFISVPEFESLRDRNGLLEWAEVHGNYYGTPIAPVEQAIADGRDVLFDIDWQGAAQLVERMPDDVVTIFILPPSMGELRQRLQRRAEDAADVIEKRLKNSSREMAEWSRFDYVIVNDDLDAAFADVKAILRAERLKRKRRMGVQPFIDRLIAGDLG</sequence>
<dbReference type="Gene3D" id="3.30.63.10">
    <property type="entry name" value="Guanylate Kinase phosphate binding domain"/>
    <property type="match status" value="1"/>
</dbReference>
<dbReference type="EC" id="2.7.4.8" evidence="2 9"/>
<dbReference type="RefSeq" id="WP_407051738.1">
    <property type="nucleotide sequence ID" value="NZ_CP158568.1"/>
</dbReference>
<dbReference type="PROSITE" id="PS00856">
    <property type="entry name" value="GUANYLATE_KINASE_1"/>
    <property type="match status" value="1"/>
</dbReference>
<dbReference type="EMBL" id="CP158568">
    <property type="protein sequence ID" value="XBY46646.1"/>
    <property type="molecule type" value="Genomic_DNA"/>
</dbReference>
<keyword evidence="6 9" id="KW-0418">Kinase</keyword>
<comment type="subcellular location">
    <subcellularLocation>
        <location evidence="9">Cytoplasm</location>
    </subcellularLocation>
</comment>
<evidence type="ECO:0000256" key="6">
    <source>
        <dbReference type="ARBA" id="ARBA00022777"/>
    </source>
</evidence>
<evidence type="ECO:0000256" key="2">
    <source>
        <dbReference type="ARBA" id="ARBA00012961"/>
    </source>
</evidence>
<keyword evidence="9" id="KW-0963">Cytoplasm</keyword>
<dbReference type="InterPro" id="IPR008145">
    <property type="entry name" value="GK/Ca_channel_bsu"/>
</dbReference>
<evidence type="ECO:0000256" key="3">
    <source>
        <dbReference type="ARBA" id="ARBA00016296"/>
    </source>
</evidence>
<evidence type="ECO:0000256" key="9">
    <source>
        <dbReference type="HAMAP-Rule" id="MF_00328"/>
    </source>
</evidence>
<evidence type="ECO:0000256" key="8">
    <source>
        <dbReference type="ARBA" id="ARBA00030128"/>
    </source>
</evidence>
<dbReference type="GO" id="GO:0005829">
    <property type="term" value="C:cytosol"/>
    <property type="evidence" value="ECO:0007669"/>
    <property type="project" value="TreeGrafter"/>
</dbReference>
<comment type="catalytic activity">
    <reaction evidence="9">
        <text>GMP + ATP = GDP + ADP</text>
        <dbReference type="Rhea" id="RHEA:20780"/>
        <dbReference type="ChEBI" id="CHEBI:30616"/>
        <dbReference type="ChEBI" id="CHEBI:58115"/>
        <dbReference type="ChEBI" id="CHEBI:58189"/>
        <dbReference type="ChEBI" id="CHEBI:456216"/>
        <dbReference type="EC" id="2.7.4.8"/>
    </reaction>
</comment>
<dbReference type="InterPro" id="IPR017665">
    <property type="entry name" value="Guanylate_kinase"/>
</dbReference>
<dbReference type="InterPro" id="IPR008144">
    <property type="entry name" value="Guanylate_kin-like_dom"/>
</dbReference>
<accession>A0AAU7XES3</accession>
<dbReference type="CDD" id="cd00071">
    <property type="entry name" value="GMPK"/>
    <property type="match status" value="1"/>
</dbReference>
<organism evidence="11">
    <name type="scientific">Methyloraptor flagellatus</name>
    <dbReference type="NCBI Taxonomy" id="3162530"/>
    <lineage>
        <taxon>Bacteria</taxon>
        <taxon>Pseudomonadati</taxon>
        <taxon>Pseudomonadota</taxon>
        <taxon>Alphaproteobacteria</taxon>
        <taxon>Hyphomicrobiales</taxon>
        <taxon>Ancalomicrobiaceae</taxon>
        <taxon>Methyloraptor</taxon>
    </lineage>
</organism>
<feature type="binding site" evidence="9">
    <location>
        <begin position="31"/>
        <end position="38"/>
    </location>
    <ligand>
        <name>ATP</name>
        <dbReference type="ChEBI" id="CHEBI:30616"/>
    </ligand>
</feature>
<dbReference type="InterPro" id="IPR020590">
    <property type="entry name" value="Guanylate_kinase_CS"/>
</dbReference>
<feature type="domain" description="Guanylate kinase-like" evidence="10">
    <location>
        <begin position="24"/>
        <end position="203"/>
    </location>
</feature>
<dbReference type="FunFam" id="3.30.63.10:FF:000002">
    <property type="entry name" value="Guanylate kinase 1"/>
    <property type="match status" value="1"/>
</dbReference>
<evidence type="ECO:0000256" key="7">
    <source>
        <dbReference type="ARBA" id="ARBA00022840"/>
    </source>
</evidence>
<gene>
    <name evidence="9 11" type="primary">gmk</name>
    <name evidence="11" type="ORF">ABS361_10770</name>
</gene>
<dbReference type="Pfam" id="PF00625">
    <property type="entry name" value="Guanylate_kin"/>
    <property type="match status" value="1"/>
</dbReference>
<dbReference type="AlphaFoldDB" id="A0AAU7XES3"/>